<keyword evidence="5" id="KW-0547">Nucleotide-binding</keyword>
<keyword evidence="4 10" id="KW-0808">Transferase</keyword>
<dbReference type="PROSITE" id="PS50109">
    <property type="entry name" value="HIS_KIN"/>
    <property type="match status" value="1"/>
</dbReference>
<dbReference type="InterPro" id="IPR011495">
    <property type="entry name" value="Sig_transdc_His_kin_sub2_dim/P"/>
</dbReference>
<feature type="domain" description="Histidine kinase" evidence="9">
    <location>
        <begin position="625"/>
        <end position="818"/>
    </location>
</feature>
<name>A0ABU3GQU6_9SPHI</name>
<evidence type="ECO:0000313" key="10">
    <source>
        <dbReference type="EMBL" id="MDT3402136.1"/>
    </source>
</evidence>
<accession>A0ABU3GQU6</accession>
<evidence type="ECO:0000256" key="7">
    <source>
        <dbReference type="ARBA" id="ARBA00022840"/>
    </source>
</evidence>
<dbReference type="RefSeq" id="WP_311948320.1">
    <property type="nucleotide sequence ID" value="NZ_JAVLVU010000001.1"/>
</dbReference>
<keyword evidence="6 10" id="KW-0418">Kinase</keyword>
<reference evidence="11" key="1">
    <citation type="submission" date="2023-07" db="EMBL/GenBank/DDBJ databases">
        <title>Functional and genomic diversity of the sorghum phyllosphere microbiome.</title>
        <authorList>
            <person name="Shade A."/>
        </authorList>
    </citation>
    <scope>NUCLEOTIDE SEQUENCE [LARGE SCALE GENOMIC DNA]</scope>
    <source>
        <strain evidence="11">SORGH_AS_0422</strain>
    </source>
</reference>
<evidence type="ECO:0000256" key="8">
    <source>
        <dbReference type="SAM" id="Phobius"/>
    </source>
</evidence>
<proteinExistence type="predicted"/>
<keyword evidence="8" id="KW-1133">Transmembrane helix</keyword>
<evidence type="ECO:0000256" key="4">
    <source>
        <dbReference type="ARBA" id="ARBA00022679"/>
    </source>
</evidence>
<dbReference type="InterPro" id="IPR011990">
    <property type="entry name" value="TPR-like_helical_dom_sf"/>
</dbReference>
<dbReference type="GO" id="GO:0004673">
    <property type="term" value="F:protein histidine kinase activity"/>
    <property type="evidence" value="ECO:0007669"/>
    <property type="project" value="UniProtKB-EC"/>
</dbReference>
<keyword evidence="11" id="KW-1185">Reference proteome</keyword>
<dbReference type="PANTHER" id="PTHR41523">
    <property type="entry name" value="TWO-COMPONENT SYSTEM SENSOR PROTEIN"/>
    <property type="match status" value="1"/>
</dbReference>
<dbReference type="SUPFAM" id="SSF48452">
    <property type="entry name" value="TPR-like"/>
    <property type="match status" value="1"/>
</dbReference>
<evidence type="ECO:0000313" key="11">
    <source>
        <dbReference type="Proteomes" id="UP001258315"/>
    </source>
</evidence>
<comment type="catalytic activity">
    <reaction evidence="1">
        <text>ATP + protein L-histidine = ADP + protein N-phospho-L-histidine.</text>
        <dbReference type="EC" id="2.7.13.3"/>
    </reaction>
</comment>
<dbReference type="InterPro" id="IPR005467">
    <property type="entry name" value="His_kinase_dom"/>
</dbReference>
<dbReference type="Pfam" id="PF07568">
    <property type="entry name" value="HisKA_2"/>
    <property type="match status" value="1"/>
</dbReference>
<dbReference type="Gene3D" id="3.30.450.20">
    <property type="entry name" value="PAS domain"/>
    <property type="match status" value="1"/>
</dbReference>
<dbReference type="EMBL" id="JAVLVU010000001">
    <property type="protein sequence ID" value="MDT3402136.1"/>
    <property type="molecule type" value="Genomic_DNA"/>
</dbReference>
<feature type="transmembrane region" description="Helical" evidence="8">
    <location>
        <begin position="569"/>
        <end position="588"/>
    </location>
</feature>
<sequence>MAGYLHSNHLKFAFILLFLIHSVKAIAQVDYKNSLPELYNQLKNTNNDTNTFKLALTICSFYQTNKGIATANVDSAKKYLALAERISQTLSYKGADDATIMRVRLLLRNKGFAAVRTITAKATGAMYCRINIETGRYYLEKGGEDKADLEIAAKHFAIAEAYALQHHMPVLYNTARLYKYPLMCEQRIAPEKCEEEFEHLVALSKSFHNKHIEAQAFYLKALYLEDDSLSKIWFNKTIPLAEATKNIGLAIHIRKEIADRNIRLGNLNEAETELLDVLKRYKLAGYRNLQFTYDLLTAVNITKANFEAAMRYGLQTIRYADSTGTESSLNIFQFRLANICRDMGLKKESLKWSRACLNSTIRLENRFPYLVYRELATDMIKEGKAEQVLQVLAYNEKKYPPEYQGKFFLPLLRADCYTALNKPRLAEQNYLKTLRLFEGNNMRTSYYYLCCKSLAQFYINQKLYAKAEPLLHAILNKPYPVFSMNDLASAHLLQFKLDSAKGYYPLAIKHLKRSKAITDSIFNFERLKQSEQLQLQFDMSQREHENLTLRSKNSLQQSELEKEALSRKLISLALCGSVIITALMLYLYRAKQKSNNLLKTTQDEINVKNDRLNQLLVEKEWLMKEIHHRVKNNLQIISSLLNTQSSYLNDEEALSAIRDSQNRMQAISIVHQKLYQSDDISTISFAKYLRELSRSIQDSFNVAANIRFVFDVKDTKLNTADTVPLGLILNEAITNSIKYAFKNQSNGTITISALDTANGYFQLLIQDNGKGLPEGFDIDHCTTLGMNLMKGLTEQLNGEFKIHSKEGVTITVTFKPSAVELTI</sequence>
<evidence type="ECO:0000256" key="1">
    <source>
        <dbReference type="ARBA" id="ARBA00000085"/>
    </source>
</evidence>
<comment type="caution">
    <text evidence="10">The sequence shown here is derived from an EMBL/GenBank/DDBJ whole genome shotgun (WGS) entry which is preliminary data.</text>
</comment>
<dbReference type="Pfam" id="PF02518">
    <property type="entry name" value="HATPase_c"/>
    <property type="match status" value="1"/>
</dbReference>
<protein>
    <recommendedName>
        <fullName evidence="2">histidine kinase</fullName>
        <ecNumber evidence="2">2.7.13.3</ecNumber>
    </recommendedName>
</protein>
<evidence type="ECO:0000256" key="2">
    <source>
        <dbReference type="ARBA" id="ARBA00012438"/>
    </source>
</evidence>
<dbReference type="SMART" id="SM00387">
    <property type="entry name" value="HATPase_c"/>
    <property type="match status" value="1"/>
</dbReference>
<gene>
    <name evidence="10" type="ORF">QE417_001208</name>
</gene>
<keyword evidence="7" id="KW-0067">ATP-binding</keyword>
<keyword evidence="8" id="KW-0812">Transmembrane</keyword>
<evidence type="ECO:0000259" key="9">
    <source>
        <dbReference type="PROSITE" id="PS50109"/>
    </source>
</evidence>
<keyword evidence="3" id="KW-0597">Phosphoprotein</keyword>
<evidence type="ECO:0000256" key="6">
    <source>
        <dbReference type="ARBA" id="ARBA00022777"/>
    </source>
</evidence>
<organism evidence="10 11">
    <name type="scientific">Mucilaginibacter terrae</name>
    <dbReference type="NCBI Taxonomy" id="1955052"/>
    <lineage>
        <taxon>Bacteria</taxon>
        <taxon>Pseudomonadati</taxon>
        <taxon>Bacteroidota</taxon>
        <taxon>Sphingobacteriia</taxon>
        <taxon>Sphingobacteriales</taxon>
        <taxon>Sphingobacteriaceae</taxon>
        <taxon>Mucilaginibacter</taxon>
    </lineage>
</organism>
<dbReference type="EC" id="2.7.13.3" evidence="2"/>
<keyword evidence="8" id="KW-0472">Membrane</keyword>
<evidence type="ECO:0000256" key="5">
    <source>
        <dbReference type="ARBA" id="ARBA00022741"/>
    </source>
</evidence>
<dbReference type="Proteomes" id="UP001258315">
    <property type="component" value="Unassembled WGS sequence"/>
</dbReference>
<dbReference type="InterPro" id="IPR036890">
    <property type="entry name" value="HATPase_C_sf"/>
</dbReference>
<dbReference type="PANTHER" id="PTHR41523:SF8">
    <property type="entry name" value="ETHYLENE RESPONSE SENSOR PROTEIN"/>
    <property type="match status" value="1"/>
</dbReference>
<dbReference type="SUPFAM" id="SSF55874">
    <property type="entry name" value="ATPase domain of HSP90 chaperone/DNA topoisomerase II/histidine kinase"/>
    <property type="match status" value="1"/>
</dbReference>
<evidence type="ECO:0000256" key="3">
    <source>
        <dbReference type="ARBA" id="ARBA00022553"/>
    </source>
</evidence>
<dbReference type="InterPro" id="IPR003594">
    <property type="entry name" value="HATPase_dom"/>
</dbReference>
<dbReference type="Gene3D" id="3.30.565.10">
    <property type="entry name" value="Histidine kinase-like ATPase, C-terminal domain"/>
    <property type="match status" value="1"/>
</dbReference>